<accession>A0A7U3VP33</accession>
<gene>
    <name evidence="2" type="ORF">RVR_4404</name>
</gene>
<feature type="region of interest" description="Disordered" evidence="1">
    <location>
        <begin position="1"/>
        <end position="37"/>
    </location>
</feature>
<proteinExistence type="predicted"/>
<reference evidence="2 3" key="1">
    <citation type="journal article" date="2010" name="J. Bacteriol.">
        <title>Biochemical characterization of a novel indole prenyltransferase from Streptomyces sp. SN-593.</title>
        <authorList>
            <person name="Takahashi S."/>
            <person name="Takagi H."/>
            <person name="Toyoda A."/>
            <person name="Uramoto M."/>
            <person name="Nogawa T."/>
            <person name="Ueki M."/>
            <person name="Sakaki Y."/>
            <person name="Osada H."/>
        </authorList>
    </citation>
    <scope>NUCLEOTIDE SEQUENCE [LARGE SCALE GENOMIC DNA]</scope>
    <source>
        <strain evidence="2 3">SN-593</strain>
    </source>
</reference>
<evidence type="ECO:0000313" key="2">
    <source>
        <dbReference type="EMBL" id="BBA98274.1"/>
    </source>
</evidence>
<dbReference type="KEGG" id="arev:RVR_4404"/>
<keyword evidence="3" id="KW-1185">Reference proteome</keyword>
<evidence type="ECO:0008006" key="4">
    <source>
        <dbReference type="Google" id="ProtNLM"/>
    </source>
</evidence>
<organism evidence="2 3">
    <name type="scientific">Actinacidiphila reveromycinica</name>
    <dbReference type="NCBI Taxonomy" id="659352"/>
    <lineage>
        <taxon>Bacteria</taxon>
        <taxon>Bacillati</taxon>
        <taxon>Actinomycetota</taxon>
        <taxon>Actinomycetes</taxon>
        <taxon>Kitasatosporales</taxon>
        <taxon>Streptomycetaceae</taxon>
        <taxon>Actinacidiphila</taxon>
    </lineage>
</organism>
<dbReference type="Proteomes" id="UP000595703">
    <property type="component" value="Chromosome"/>
</dbReference>
<dbReference type="RefSeq" id="WP_202234436.1">
    <property type="nucleotide sequence ID" value="NZ_AP018365.1"/>
</dbReference>
<name>A0A7U3VP33_9ACTN</name>
<evidence type="ECO:0000313" key="3">
    <source>
        <dbReference type="Proteomes" id="UP000595703"/>
    </source>
</evidence>
<dbReference type="EMBL" id="AP018365">
    <property type="protein sequence ID" value="BBA98274.1"/>
    <property type="molecule type" value="Genomic_DNA"/>
</dbReference>
<evidence type="ECO:0000256" key="1">
    <source>
        <dbReference type="SAM" id="MobiDB-lite"/>
    </source>
</evidence>
<dbReference type="AlphaFoldDB" id="A0A7U3VP33"/>
<sequence length="121" mass="12671">MTADEIAAALDDASGAVEPGPSAARARQPSGRGEPATSWADAFAARTVAVEGGHLHWTGATGHRGTPVVSFRGQVETGYRLAFRWHHGREPEGNVRPRCDYPGCVAGGHLADRKLREGGGS</sequence>
<protein>
    <recommendedName>
        <fullName evidence="4">HNH endonuclease</fullName>
    </recommendedName>
</protein>
<reference evidence="2 3" key="4">
    <citation type="journal article" date="2020" name="Sci. Rep.">
        <title>beta-carboline chemical signals induce reveromycin production through a LuxR family regulator in Streptomyces sp. SN-593.</title>
        <authorList>
            <person name="Panthee S."/>
            <person name="Kito N."/>
            <person name="Hayashi T."/>
            <person name="Shimizu T."/>
            <person name="Ishikawa J."/>
            <person name="Hamamoto H."/>
            <person name="Osada H."/>
            <person name="Takahashi S."/>
        </authorList>
    </citation>
    <scope>NUCLEOTIDE SEQUENCE [LARGE SCALE GENOMIC DNA]</scope>
    <source>
        <strain evidence="2 3">SN-593</strain>
    </source>
</reference>
<reference evidence="2 3" key="3">
    <citation type="journal article" date="2011" name="Nat. Chem. Biol.">
        <title>Reveromycin A biosynthesis uses RevG and RevJ for stereospecific spiroacetal formation.</title>
        <authorList>
            <person name="Takahashi S."/>
            <person name="Toyoda A."/>
            <person name="Sekiyama Y."/>
            <person name="Takagi H."/>
            <person name="Nogawa T."/>
            <person name="Uramoto M."/>
            <person name="Suzuki R."/>
            <person name="Koshino H."/>
            <person name="Kumano T."/>
            <person name="Panthee S."/>
            <person name="Dairi T."/>
            <person name="Ishikawa J."/>
            <person name="Ikeda H."/>
            <person name="Sakaki Y."/>
            <person name="Osada H."/>
        </authorList>
    </citation>
    <scope>NUCLEOTIDE SEQUENCE [LARGE SCALE GENOMIC DNA]</scope>
    <source>
        <strain evidence="2 3">SN-593</strain>
    </source>
</reference>
<reference evidence="2 3" key="2">
    <citation type="journal article" date="2011" name="J. Antibiot.">
        <title>Furaquinocins I and J: novel polyketide isoprenoid hybrid compounds from Streptomyces reveromyceticus SN-593.</title>
        <authorList>
            <person name="Panthee S."/>
            <person name="Takahashi S."/>
            <person name="Takagi H."/>
            <person name="Nogawa T."/>
            <person name="Oowada E."/>
            <person name="Uramoto M."/>
            <person name="Osada H."/>
        </authorList>
    </citation>
    <scope>NUCLEOTIDE SEQUENCE [LARGE SCALE GENOMIC DNA]</scope>
    <source>
        <strain evidence="2 3">SN-593</strain>
    </source>
</reference>